<evidence type="ECO:0000256" key="2">
    <source>
        <dbReference type="ARBA" id="ARBA00022723"/>
    </source>
</evidence>
<evidence type="ECO:0000313" key="7">
    <source>
        <dbReference type="Proteomes" id="UP001141434"/>
    </source>
</evidence>
<evidence type="ECO:0000256" key="1">
    <source>
        <dbReference type="ARBA" id="ARBA00001947"/>
    </source>
</evidence>
<proteinExistence type="predicted"/>
<dbReference type="SUPFAM" id="SSF51735">
    <property type="entry name" value="NAD(P)-binding Rossmann-fold domains"/>
    <property type="match status" value="1"/>
</dbReference>
<dbReference type="CDD" id="cd08283">
    <property type="entry name" value="FDH_like_1"/>
    <property type="match status" value="1"/>
</dbReference>
<dbReference type="Pfam" id="PF08240">
    <property type="entry name" value="ADH_N"/>
    <property type="match status" value="1"/>
</dbReference>
<protein>
    <submittedName>
        <fullName evidence="6">Uncharacterized protein</fullName>
    </submittedName>
</protein>
<accession>A0A9W9GAW0</accession>
<dbReference type="Gene3D" id="3.90.180.10">
    <property type="entry name" value="Medium-chain alcohol dehydrogenases, catalytic domain"/>
    <property type="match status" value="1"/>
</dbReference>
<keyword evidence="2" id="KW-0479">Metal-binding</keyword>
<comment type="cofactor">
    <cofactor evidence="1">
        <name>Zn(2+)</name>
        <dbReference type="ChEBI" id="CHEBI:29105"/>
    </cofactor>
</comment>
<dbReference type="Proteomes" id="UP001141434">
    <property type="component" value="Unassembled WGS sequence"/>
</dbReference>
<keyword evidence="7" id="KW-1185">Reference proteome</keyword>
<dbReference type="InterPro" id="IPR013149">
    <property type="entry name" value="ADH-like_C"/>
</dbReference>
<dbReference type="PANTHER" id="PTHR42813:SF1">
    <property type="entry name" value="DEHYDROGENASE, PUTATIVE (AFU_ORTHOLOGUE AFUA_5G03930)-RELATED"/>
    <property type="match status" value="1"/>
</dbReference>
<dbReference type="InterPro" id="IPR013154">
    <property type="entry name" value="ADH-like_N"/>
</dbReference>
<feature type="domain" description="Alcohol dehydrogenase-like C-terminal" evidence="4">
    <location>
        <begin position="196"/>
        <end position="327"/>
    </location>
</feature>
<evidence type="ECO:0000259" key="4">
    <source>
        <dbReference type="Pfam" id="PF00107"/>
    </source>
</evidence>
<evidence type="ECO:0000259" key="5">
    <source>
        <dbReference type="Pfam" id="PF08240"/>
    </source>
</evidence>
<evidence type="ECO:0000313" key="6">
    <source>
        <dbReference type="EMBL" id="KAJ5115359.1"/>
    </source>
</evidence>
<comment type="caution">
    <text evidence="6">The sequence shown here is derived from an EMBL/GenBank/DDBJ whole genome shotgun (WGS) entry which is preliminary data.</text>
</comment>
<dbReference type="InterPro" id="IPR011032">
    <property type="entry name" value="GroES-like_sf"/>
</dbReference>
<dbReference type="AlphaFoldDB" id="A0A9W9GAW0"/>
<dbReference type="InterPro" id="IPR036291">
    <property type="entry name" value="NAD(P)-bd_dom_sf"/>
</dbReference>
<dbReference type="GO" id="GO:0046872">
    <property type="term" value="F:metal ion binding"/>
    <property type="evidence" value="ECO:0007669"/>
    <property type="project" value="UniProtKB-KW"/>
</dbReference>
<dbReference type="Pfam" id="PF00107">
    <property type="entry name" value="ADH_zinc_N"/>
    <property type="match status" value="1"/>
</dbReference>
<sequence>MKAARWMGTREVEIGVVPKPTITDPSDAIVQITHCTICGSDLHLYEGDLNDAMQKGDILGQEAIGFVEEVGPRVKSLKPGDRVIILPIIACGSCDYCQRQQYSLCDVTNPSKEMETLYGHRLSGILGYSRLCGGYPGNQAEYCRVPNADLSCVKAPRDIDPRKLLGLTNVVTTAWHALELAEVQAGDIIGVWGCGPVGLSVQRLAKLRGAKKIYGLDKDPQRLRLAEEFGMTPVDVGANPEIGDYILSIQPGGLDRAIEASGFRSTQKPPHAAMRAIGLERDSSDTVAAIIKATRKGGNVALIGDFFYTTHDFPIGPMMQKALTIRGGQAWPQKYHPFLLDLVVQGKLDPSWMFTYEDEFENIADHYRKFAQHEVPGGLKVCLVTAFGRSERMEASSDMGIIREDGGFVTL</sequence>
<dbReference type="PANTHER" id="PTHR42813">
    <property type="entry name" value="ZINC-TYPE ALCOHOL DEHYDROGENASE-LIKE"/>
    <property type="match status" value="1"/>
</dbReference>
<dbReference type="SUPFAM" id="SSF50129">
    <property type="entry name" value="GroES-like"/>
    <property type="match status" value="1"/>
</dbReference>
<dbReference type="EMBL" id="JAPMSZ010000001">
    <property type="protein sequence ID" value="KAJ5115359.1"/>
    <property type="molecule type" value="Genomic_DNA"/>
</dbReference>
<dbReference type="Gene3D" id="3.40.50.720">
    <property type="entry name" value="NAD(P)-binding Rossmann-like Domain"/>
    <property type="match status" value="1"/>
</dbReference>
<dbReference type="RefSeq" id="XP_056516550.1">
    <property type="nucleotide sequence ID" value="XM_056651700.1"/>
</dbReference>
<dbReference type="OrthoDB" id="256333at2759"/>
<organism evidence="6 7">
    <name type="scientific">Penicillium alfredii</name>
    <dbReference type="NCBI Taxonomy" id="1506179"/>
    <lineage>
        <taxon>Eukaryota</taxon>
        <taxon>Fungi</taxon>
        <taxon>Dikarya</taxon>
        <taxon>Ascomycota</taxon>
        <taxon>Pezizomycotina</taxon>
        <taxon>Eurotiomycetes</taxon>
        <taxon>Eurotiomycetidae</taxon>
        <taxon>Eurotiales</taxon>
        <taxon>Aspergillaceae</taxon>
        <taxon>Penicillium</taxon>
    </lineage>
</organism>
<evidence type="ECO:0000256" key="3">
    <source>
        <dbReference type="ARBA" id="ARBA00022833"/>
    </source>
</evidence>
<feature type="domain" description="Alcohol dehydrogenase-like N-terminal" evidence="5">
    <location>
        <begin position="25"/>
        <end position="156"/>
    </location>
</feature>
<name>A0A9W9GAW0_9EURO</name>
<gene>
    <name evidence="6" type="ORF">NUU61_001118</name>
</gene>
<keyword evidence="3" id="KW-0862">Zinc</keyword>
<reference evidence="6" key="2">
    <citation type="journal article" date="2023" name="IMA Fungus">
        <title>Comparative genomic study of the Penicillium genus elucidates a diverse pangenome and 15 lateral gene transfer events.</title>
        <authorList>
            <person name="Petersen C."/>
            <person name="Sorensen T."/>
            <person name="Nielsen M.R."/>
            <person name="Sondergaard T.E."/>
            <person name="Sorensen J.L."/>
            <person name="Fitzpatrick D.A."/>
            <person name="Frisvad J.C."/>
            <person name="Nielsen K.L."/>
        </authorList>
    </citation>
    <scope>NUCLEOTIDE SEQUENCE</scope>
    <source>
        <strain evidence="6">IBT 34128</strain>
    </source>
</reference>
<reference evidence="6" key="1">
    <citation type="submission" date="2022-11" db="EMBL/GenBank/DDBJ databases">
        <authorList>
            <person name="Petersen C."/>
        </authorList>
    </citation>
    <scope>NUCLEOTIDE SEQUENCE</scope>
    <source>
        <strain evidence="6">IBT 34128</strain>
    </source>
</reference>
<dbReference type="GeneID" id="81390868"/>